<name>A0AAV0EZ51_9ASTE</name>
<keyword evidence="3" id="KW-1185">Reference proteome</keyword>
<feature type="region of interest" description="Disordered" evidence="1">
    <location>
        <begin position="93"/>
        <end position="114"/>
    </location>
</feature>
<dbReference type="EMBL" id="CAMAPF010000949">
    <property type="protein sequence ID" value="CAH9128475.1"/>
    <property type="molecule type" value="Genomic_DNA"/>
</dbReference>
<protein>
    <submittedName>
        <fullName evidence="2">Uncharacterized protein</fullName>
    </submittedName>
</protein>
<dbReference type="Proteomes" id="UP001152523">
    <property type="component" value="Unassembled WGS sequence"/>
</dbReference>
<accession>A0AAV0EZ51</accession>
<evidence type="ECO:0000313" key="3">
    <source>
        <dbReference type="Proteomes" id="UP001152523"/>
    </source>
</evidence>
<sequence>MTVVQVGYDPSVPKLLPQSSRCLLFIRISTGPPLSPPNTDDIESKSVSTKLIPAVCDQNKRTGFDLDSVASALRPGLGGQSLWHRITLAVARRNSTTPTWNQNNDPKQRKQQDT</sequence>
<evidence type="ECO:0000256" key="1">
    <source>
        <dbReference type="SAM" id="MobiDB-lite"/>
    </source>
</evidence>
<gene>
    <name evidence="2" type="ORF">CEPIT_LOCUS29108</name>
</gene>
<proteinExistence type="predicted"/>
<dbReference type="AlphaFoldDB" id="A0AAV0EZ51"/>
<reference evidence="2" key="1">
    <citation type="submission" date="2022-07" db="EMBL/GenBank/DDBJ databases">
        <authorList>
            <person name="Macas J."/>
            <person name="Novak P."/>
            <person name="Neumann P."/>
        </authorList>
    </citation>
    <scope>NUCLEOTIDE SEQUENCE</scope>
</reference>
<organism evidence="2 3">
    <name type="scientific">Cuscuta epithymum</name>
    <dbReference type="NCBI Taxonomy" id="186058"/>
    <lineage>
        <taxon>Eukaryota</taxon>
        <taxon>Viridiplantae</taxon>
        <taxon>Streptophyta</taxon>
        <taxon>Embryophyta</taxon>
        <taxon>Tracheophyta</taxon>
        <taxon>Spermatophyta</taxon>
        <taxon>Magnoliopsida</taxon>
        <taxon>eudicotyledons</taxon>
        <taxon>Gunneridae</taxon>
        <taxon>Pentapetalae</taxon>
        <taxon>asterids</taxon>
        <taxon>lamiids</taxon>
        <taxon>Solanales</taxon>
        <taxon>Convolvulaceae</taxon>
        <taxon>Cuscuteae</taxon>
        <taxon>Cuscuta</taxon>
        <taxon>Cuscuta subgen. Cuscuta</taxon>
    </lineage>
</organism>
<comment type="caution">
    <text evidence="2">The sequence shown here is derived from an EMBL/GenBank/DDBJ whole genome shotgun (WGS) entry which is preliminary data.</text>
</comment>
<feature type="compositionally biased region" description="Polar residues" evidence="1">
    <location>
        <begin position="93"/>
        <end position="105"/>
    </location>
</feature>
<evidence type="ECO:0000313" key="2">
    <source>
        <dbReference type="EMBL" id="CAH9128475.1"/>
    </source>
</evidence>